<gene>
    <name evidence="12" type="ORF">HB375_00525</name>
</gene>
<dbReference type="Proteomes" id="UP000707352">
    <property type="component" value="Unassembled WGS sequence"/>
</dbReference>
<feature type="transmembrane region" description="Helical" evidence="9">
    <location>
        <begin position="59"/>
        <end position="79"/>
    </location>
</feature>
<feature type="compositionally biased region" description="Low complexity" evidence="8">
    <location>
        <begin position="567"/>
        <end position="588"/>
    </location>
</feature>
<dbReference type="CDD" id="cd18586">
    <property type="entry name" value="ABC_6TM_PrtD_like"/>
    <property type="match status" value="1"/>
</dbReference>
<dbReference type="SUPFAM" id="SSF52540">
    <property type="entry name" value="P-loop containing nucleoside triphosphate hydrolases"/>
    <property type="match status" value="1"/>
</dbReference>
<evidence type="ECO:0000256" key="4">
    <source>
        <dbReference type="ARBA" id="ARBA00022741"/>
    </source>
</evidence>
<dbReference type="InterPro" id="IPR003593">
    <property type="entry name" value="AAA+_ATPase"/>
</dbReference>
<evidence type="ECO:0000256" key="9">
    <source>
        <dbReference type="SAM" id="Phobius"/>
    </source>
</evidence>
<dbReference type="PANTHER" id="PTHR24221:SF248">
    <property type="entry name" value="ABC TRANSPORTER TRANSMEMBRANE REGION"/>
    <property type="match status" value="1"/>
</dbReference>
<comment type="similarity">
    <text evidence="2">Belongs to the ABC transporter superfamily.</text>
</comment>
<keyword evidence="13" id="KW-1185">Reference proteome</keyword>
<dbReference type="RefSeq" id="WP_167670947.1">
    <property type="nucleotide sequence ID" value="NZ_JAATJS010000001.1"/>
</dbReference>
<feature type="transmembrane region" description="Helical" evidence="9">
    <location>
        <begin position="25"/>
        <end position="47"/>
    </location>
</feature>
<keyword evidence="4" id="KW-0547">Nucleotide-binding</keyword>
<dbReference type="InterPro" id="IPR011527">
    <property type="entry name" value="ABC1_TM_dom"/>
</dbReference>
<feature type="domain" description="ABC transporter" evidence="10">
    <location>
        <begin position="335"/>
        <end position="571"/>
    </location>
</feature>
<dbReference type="InterPro" id="IPR039421">
    <property type="entry name" value="Type_1_exporter"/>
</dbReference>
<dbReference type="SMART" id="SM00382">
    <property type="entry name" value="AAA"/>
    <property type="match status" value="1"/>
</dbReference>
<comment type="caution">
    <text evidence="12">The sequence shown here is derived from an EMBL/GenBank/DDBJ whole genome shotgun (WGS) entry which is preliminary data.</text>
</comment>
<dbReference type="Gene3D" id="1.20.1560.10">
    <property type="entry name" value="ABC transporter type 1, transmembrane domain"/>
    <property type="match status" value="1"/>
</dbReference>
<feature type="domain" description="ABC transmembrane type-1" evidence="11">
    <location>
        <begin position="26"/>
        <end position="304"/>
    </location>
</feature>
<evidence type="ECO:0000256" key="2">
    <source>
        <dbReference type="ARBA" id="ARBA00005417"/>
    </source>
</evidence>
<protein>
    <submittedName>
        <fullName evidence="12">Type I secretion system permease/ATPase</fullName>
    </submittedName>
</protein>
<name>A0ABX0V7P2_9HYPH</name>
<proteinExistence type="inferred from homology"/>
<dbReference type="SUPFAM" id="SSF90123">
    <property type="entry name" value="ABC transporter transmembrane region"/>
    <property type="match status" value="1"/>
</dbReference>
<dbReference type="InterPro" id="IPR017871">
    <property type="entry name" value="ABC_transporter-like_CS"/>
</dbReference>
<dbReference type="Gene3D" id="3.40.50.300">
    <property type="entry name" value="P-loop containing nucleotide triphosphate hydrolases"/>
    <property type="match status" value="1"/>
</dbReference>
<evidence type="ECO:0000256" key="6">
    <source>
        <dbReference type="ARBA" id="ARBA00022989"/>
    </source>
</evidence>
<organism evidence="12 13">
    <name type="scientific">Microvirga terricola</name>
    <dbReference type="NCBI Taxonomy" id="2719797"/>
    <lineage>
        <taxon>Bacteria</taxon>
        <taxon>Pseudomonadati</taxon>
        <taxon>Pseudomonadota</taxon>
        <taxon>Alphaproteobacteria</taxon>
        <taxon>Hyphomicrobiales</taxon>
        <taxon>Methylobacteriaceae</taxon>
        <taxon>Microvirga</taxon>
    </lineage>
</organism>
<dbReference type="InterPro" id="IPR047957">
    <property type="entry name" value="ABC_AprD-like_6TM"/>
</dbReference>
<dbReference type="Pfam" id="PF00005">
    <property type="entry name" value="ABC_tran"/>
    <property type="match status" value="1"/>
</dbReference>
<keyword evidence="6 9" id="KW-1133">Transmembrane helix</keyword>
<dbReference type="NCBIfam" id="TIGR01842">
    <property type="entry name" value="type_I_sec_PrtD"/>
    <property type="match status" value="1"/>
</dbReference>
<reference evidence="12 13" key="1">
    <citation type="submission" date="2020-03" db="EMBL/GenBank/DDBJ databases">
        <title>The genome sequence of Microvirga sp. c23x22.</title>
        <authorList>
            <person name="Zhang X."/>
        </authorList>
    </citation>
    <scope>NUCLEOTIDE SEQUENCE [LARGE SCALE GENOMIC DNA]</scope>
    <source>
        <strain evidence="13">c23x22</strain>
    </source>
</reference>
<evidence type="ECO:0000259" key="11">
    <source>
        <dbReference type="PROSITE" id="PS50929"/>
    </source>
</evidence>
<dbReference type="EMBL" id="JAATJS010000001">
    <property type="protein sequence ID" value="NIX75095.1"/>
    <property type="molecule type" value="Genomic_DNA"/>
</dbReference>
<evidence type="ECO:0000313" key="13">
    <source>
        <dbReference type="Proteomes" id="UP000707352"/>
    </source>
</evidence>
<keyword evidence="3 9" id="KW-0812">Transmembrane</keyword>
<evidence type="ECO:0000313" key="12">
    <source>
        <dbReference type="EMBL" id="NIX75095.1"/>
    </source>
</evidence>
<dbReference type="InterPro" id="IPR010128">
    <property type="entry name" value="ATPase_T1SS_PrtD-like"/>
</dbReference>
<dbReference type="PROSITE" id="PS50929">
    <property type="entry name" value="ABC_TM1F"/>
    <property type="match status" value="1"/>
</dbReference>
<keyword evidence="7 9" id="KW-0472">Membrane</keyword>
<dbReference type="InterPro" id="IPR003439">
    <property type="entry name" value="ABC_transporter-like_ATP-bd"/>
</dbReference>
<evidence type="ECO:0000256" key="1">
    <source>
        <dbReference type="ARBA" id="ARBA00004651"/>
    </source>
</evidence>
<keyword evidence="5" id="KW-0067">ATP-binding</keyword>
<evidence type="ECO:0000256" key="7">
    <source>
        <dbReference type="ARBA" id="ARBA00023136"/>
    </source>
</evidence>
<sequence length="588" mass="62688">MKQASKRRDESTEVYDALRACSPSFIGVAIFSAVVNVLALTGSLYMLQVYDRVLSSRSIATLVGLSLITLAAYALSGGLDMLRGKMLARIGARFDELLSARVFDLVATMPLKGAKHSESMQPIRDLDTIRGFLSSLGPTALFDMPFMPIFFIGCFIIHPWLGWMSIVGGICIILLTLYTDAKSKAPSYEVTKSAAERHSLAETSRRNAEAIRALGMLRFLASRYDEVHCRHVNDGLRASEAASGISAFAKVFRMVLQSGILGLGAYLVIQGQMSGGLMIAASIMMSRALAPIEIAVAHWKGFVASRQAYRRLQHIMTIVPAQDPRMGLPAPRASVSVEEAYVGAPGTQAPIVQAASLQLVAGQGLGLIGPSASGKSTLARALVGVWSTMRGDIRLDGASLDQWESDALGRHIGYLPQDVELFDGTVAENISRFEPDALPKDIIEAAQAAGAHELILGLPDGYDTRIGEGGAALSGGQRQRLALARALYGKPFLVVLDEPNASLDGAGDEALNQAILSVRQRGGIIVVITHRPAALGHVDLVAIMEEGRIKAMGPRDEVLQAVMKRNATPAPARPQQGAAASASLREVG</sequence>
<evidence type="ECO:0000259" key="10">
    <source>
        <dbReference type="PROSITE" id="PS50893"/>
    </source>
</evidence>
<dbReference type="PROSITE" id="PS50893">
    <property type="entry name" value="ABC_TRANSPORTER_2"/>
    <property type="match status" value="1"/>
</dbReference>
<dbReference type="PANTHER" id="PTHR24221">
    <property type="entry name" value="ATP-BINDING CASSETTE SUB-FAMILY B"/>
    <property type="match status" value="1"/>
</dbReference>
<feature type="region of interest" description="Disordered" evidence="8">
    <location>
        <begin position="566"/>
        <end position="588"/>
    </location>
</feature>
<dbReference type="Pfam" id="PF00664">
    <property type="entry name" value="ABC_membrane"/>
    <property type="match status" value="1"/>
</dbReference>
<evidence type="ECO:0000256" key="5">
    <source>
        <dbReference type="ARBA" id="ARBA00022840"/>
    </source>
</evidence>
<evidence type="ECO:0000256" key="3">
    <source>
        <dbReference type="ARBA" id="ARBA00022692"/>
    </source>
</evidence>
<comment type="subcellular location">
    <subcellularLocation>
        <location evidence="1">Cell membrane</location>
        <topology evidence="1">Multi-pass membrane protein</topology>
    </subcellularLocation>
</comment>
<dbReference type="InterPro" id="IPR036640">
    <property type="entry name" value="ABC1_TM_sf"/>
</dbReference>
<evidence type="ECO:0000256" key="8">
    <source>
        <dbReference type="SAM" id="MobiDB-lite"/>
    </source>
</evidence>
<dbReference type="PROSITE" id="PS00211">
    <property type="entry name" value="ABC_TRANSPORTER_1"/>
    <property type="match status" value="1"/>
</dbReference>
<dbReference type="InterPro" id="IPR027417">
    <property type="entry name" value="P-loop_NTPase"/>
</dbReference>
<accession>A0ABX0V7P2</accession>
<feature type="transmembrane region" description="Helical" evidence="9">
    <location>
        <begin position="149"/>
        <end position="178"/>
    </location>
</feature>